<dbReference type="AlphaFoldDB" id="A0AB74UVW4"/>
<feature type="signal peptide" evidence="1">
    <location>
        <begin position="1"/>
        <end position="22"/>
    </location>
</feature>
<gene>
    <name evidence="2" type="ORF">ACFYG5_01245</name>
</gene>
<dbReference type="EMBL" id="CP170721">
    <property type="protein sequence ID" value="XIA18791.1"/>
    <property type="molecule type" value="Genomic_DNA"/>
</dbReference>
<organism evidence="2">
    <name type="scientific">Rhodanobacter sp. FW102-FHT14D07</name>
    <dbReference type="NCBI Taxonomy" id="3351462"/>
    <lineage>
        <taxon>Bacteria</taxon>
        <taxon>Pseudomonadati</taxon>
        <taxon>Pseudomonadota</taxon>
        <taxon>Gammaproteobacteria</taxon>
        <taxon>Lysobacterales</taxon>
        <taxon>Rhodanobacteraceae</taxon>
        <taxon>Rhodanobacter</taxon>
    </lineage>
</organism>
<protein>
    <submittedName>
        <fullName evidence="2">DUF3108 domain-containing protein</fullName>
    </submittedName>
</protein>
<evidence type="ECO:0000256" key="1">
    <source>
        <dbReference type="SAM" id="SignalP"/>
    </source>
</evidence>
<dbReference type="RefSeq" id="WP_395120022.1">
    <property type="nucleotide sequence ID" value="NZ_CP170721.1"/>
</dbReference>
<accession>A0AB74UVW4</accession>
<proteinExistence type="predicted"/>
<feature type="chain" id="PRO_5044505403" evidence="1">
    <location>
        <begin position="23"/>
        <end position="234"/>
    </location>
</feature>
<keyword evidence="1" id="KW-0732">Signal</keyword>
<sequence length="234" mass="25588">MTMRPLLATLLALSFWLGTATAATTPGAFTATYEVSRDGSPMGTATVSLQNDGNGQWTYRKAVKGTGGLAALLGASTDETSRFRWKGQLPEAISYDYQLRTGIKDKTRHLRVDWNARQVHVESSKGSESYPAQPGIVERNTLPLALGVALQDGQQQVALAVAVRQRVETQQFRVVGKENIQVPAGSFQAQRVDRTDADRGFSAWYAPERYPLPVKLSQHDGGDLTMELVSYKAD</sequence>
<reference evidence="2" key="1">
    <citation type="submission" date="2024-10" db="EMBL/GenBank/DDBJ databases">
        <authorList>
            <person name="Lesea H.P."/>
            <person name="Kuehl J.V."/>
            <person name="Chandonia J.-M."/>
        </authorList>
    </citation>
    <scope>NUCLEOTIDE SEQUENCE</scope>
    <source>
        <strain evidence="2">FW102-FHT14D07</strain>
    </source>
</reference>
<dbReference type="Pfam" id="PF11306">
    <property type="entry name" value="DUF3108"/>
    <property type="match status" value="1"/>
</dbReference>
<name>A0AB74UVW4_9GAMM</name>
<dbReference type="InterPro" id="IPR021457">
    <property type="entry name" value="DUF3108"/>
</dbReference>
<evidence type="ECO:0000313" key="2">
    <source>
        <dbReference type="EMBL" id="XIA18791.1"/>
    </source>
</evidence>